<evidence type="ECO:0000313" key="3">
    <source>
        <dbReference type="Proteomes" id="UP000230750"/>
    </source>
</evidence>
<evidence type="ECO:0000313" key="2">
    <source>
        <dbReference type="EMBL" id="PIK49208.1"/>
    </source>
</evidence>
<protein>
    <recommendedName>
        <fullName evidence="1">BTB domain-containing protein</fullName>
    </recommendedName>
</protein>
<keyword evidence="3" id="KW-1185">Reference proteome</keyword>
<dbReference type="Proteomes" id="UP000230750">
    <property type="component" value="Unassembled WGS sequence"/>
</dbReference>
<accession>A0A2G8KMP4</accession>
<dbReference type="Gene3D" id="3.30.710.10">
    <property type="entry name" value="Potassium Channel Kv1.1, Chain A"/>
    <property type="match status" value="1"/>
</dbReference>
<organism evidence="2 3">
    <name type="scientific">Stichopus japonicus</name>
    <name type="common">Sea cucumber</name>
    <dbReference type="NCBI Taxonomy" id="307972"/>
    <lineage>
        <taxon>Eukaryota</taxon>
        <taxon>Metazoa</taxon>
        <taxon>Echinodermata</taxon>
        <taxon>Eleutherozoa</taxon>
        <taxon>Echinozoa</taxon>
        <taxon>Holothuroidea</taxon>
        <taxon>Aspidochirotacea</taxon>
        <taxon>Aspidochirotida</taxon>
        <taxon>Stichopodidae</taxon>
        <taxon>Apostichopus</taxon>
    </lineage>
</organism>
<dbReference type="InterPro" id="IPR051481">
    <property type="entry name" value="BTB-POZ/Galectin-3-binding"/>
</dbReference>
<dbReference type="EMBL" id="MRZV01000476">
    <property type="protein sequence ID" value="PIK49208.1"/>
    <property type="molecule type" value="Genomic_DNA"/>
</dbReference>
<gene>
    <name evidence="2" type="ORF">BSL78_13938</name>
</gene>
<evidence type="ECO:0000259" key="1">
    <source>
        <dbReference type="PROSITE" id="PS50097"/>
    </source>
</evidence>
<dbReference type="PANTHER" id="PTHR24410">
    <property type="entry name" value="HL07962P-RELATED"/>
    <property type="match status" value="1"/>
</dbReference>
<dbReference type="OrthoDB" id="2359033at2759"/>
<comment type="caution">
    <text evidence="2">The sequence shown here is derived from an EMBL/GenBank/DDBJ whole genome shotgun (WGS) entry which is preliminary data.</text>
</comment>
<dbReference type="AlphaFoldDB" id="A0A2G8KMP4"/>
<proteinExistence type="predicted"/>
<dbReference type="PROSITE" id="PS50097">
    <property type="entry name" value="BTB"/>
    <property type="match status" value="1"/>
</dbReference>
<dbReference type="PANTHER" id="PTHR24410:SF48">
    <property type="entry name" value="BTB DOMAIN-CONTAINING PROTEIN"/>
    <property type="match status" value="1"/>
</dbReference>
<dbReference type="Pfam" id="PF00651">
    <property type="entry name" value="BTB"/>
    <property type="match status" value="1"/>
</dbReference>
<dbReference type="STRING" id="307972.A0A2G8KMP4"/>
<reference evidence="2 3" key="1">
    <citation type="journal article" date="2017" name="PLoS Biol.">
        <title>The sea cucumber genome provides insights into morphological evolution and visceral regeneration.</title>
        <authorList>
            <person name="Zhang X."/>
            <person name="Sun L."/>
            <person name="Yuan J."/>
            <person name="Sun Y."/>
            <person name="Gao Y."/>
            <person name="Zhang L."/>
            <person name="Li S."/>
            <person name="Dai H."/>
            <person name="Hamel J.F."/>
            <person name="Liu C."/>
            <person name="Yu Y."/>
            <person name="Liu S."/>
            <person name="Lin W."/>
            <person name="Guo K."/>
            <person name="Jin S."/>
            <person name="Xu P."/>
            <person name="Storey K.B."/>
            <person name="Huan P."/>
            <person name="Zhang T."/>
            <person name="Zhou Y."/>
            <person name="Zhang J."/>
            <person name="Lin C."/>
            <person name="Li X."/>
            <person name="Xing L."/>
            <person name="Huo D."/>
            <person name="Sun M."/>
            <person name="Wang L."/>
            <person name="Mercier A."/>
            <person name="Li F."/>
            <person name="Yang H."/>
            <person name="Xiang J."/>
        </authorList>
    </citation>
    <scope>NUCLEOTIDE SEQUENCE [LARGE SCALE GENOMIC DNA]</scope>
    <source>
        <strain evidence="2">Shaxun</strain>
        <tissue evidence="2">Muscle</tissue>
    </source>
</reference>
<feature type="domain" description="BTB" evidence="1">
    <location>
        <begin position="98"/>
        <end position="176"/>
    </location>
</feature>
<dbReference type="InterPro" id="IPR011333">
    <property type="entry name" value="SKP1/BTB/POZ_sf"/>
</dbReference>
<dbReference type="SMART" id="SM00225">
    <property type="entry name" value="BTB"/>
    <property type="match status" value="1"/>
</dbReference>
<name>A0A2G8KMP4_STIJA</name>
<dbReference type="InterPro" id="IPR000210">
    <property type="entry name" value="BTB/POZ_dom"/>
</dbReference>
<dbReference type="SUPFAM" id="SSF54695">
    <property type="entry name" value="POZ domain"/>
    <property type="match status" value="1"/>
</dbReference>
<sequence length="516" mass="60321">MAYFSEFDYSDAYDAYSDDFDDYSDYEYDFIMGKEEECKEGAKFVPTFENGFNIDGEIKTQEELQKLVTEHKRPTRMIRNTQELIAGFAALFNDRSSADIILSVNGTPYHTHRFILGLWSPVFSRMLEDSERFAPSMTKDEESDCDMIALNESEDDAHVFNEFLKFLYTEQATINIDDIWHMVSLANKYNILELLKSCSDVLIQFVQTMALDEELMEIQKAAQFWEMHHLQSCVWQIILEKMYFSLEKFLPALEMDQLCEALQSSDLVVETEYGLLLKLTPLLRKLEEAEDEASLRKVSSLIRFTEMSPTQLLKVVHLDIAKHVTSKITQALDHRFLLRESKEGIDESKGPRCYFSPSSLYFDFQNELLDTSFDRDNANWERWQFFILHERFEQNMRHLKQDKCFAYHAESKKQWVLDTLIFKFSVITKGELTVIQCESSDDYEPANNAVNAVATVIGVIHHVGQQIIYEVKTTKVPAEVNLKWGYVFLKETIYLPFKLDISRPHRFLSIFLIARF</sequence>